<dbReference type="EMBL" id="EQ974522">
    <property type="protein sequence ID" value="EEF28924.1"/>
    <property type="molecule type" value="Genomic_DNA"/>
</dbReference>
<name>B9T5D6_RICCO</name>
<sequence>MQKIEWVNWPDKKQLDELVSAKNGQGWTKAAYRLSSYLKGIKISYSPRHYMS</sequence>
<reference evidence="2" key="1">
    <citation type="journal article" date="2010" name="Nat. Biotechnol.">
        <title>Draft genome sequence of the oilseed species Ricinus communis.</title>
        <authorList>
            <person name="Chan A.P."/>
            <person name="Crabtree J."/>
            <person name="Zhao Q."/>
            <person name="Lorenzi H."/>
            <person name="Orvis J."/>
            <person name="Puiu D."/>
            <person name="Melake-Berhan A."/>
            <person name="Jones K.M."/>
            <person name="Redman J."/>
            <person name="Chen G."/>
            <person name="Cahoon E.B."/>
            <person name="Gedil M."/>
            <person name="Stanke M."/>
            <person name="Haas B.J."/>
            <person name="Wortman J.R."/>
            <person name="Fraser-Liggett C.M."/>
            <person name="Ravel J."/>
            <person name="Rabinowicz P.D."/>
        </authorList>
    </citation>
    <scope>NUCLEOTIDE SEQUENCE [LARGE SCALE GENOMIC DNA]</scope>
    <source>
        <strain evidence="2">cv. Hale</strain>
    </source>
</reference>
<keyword evidence="2" id="KW-1185">Reference proteome</keyword>
<accession>B9T5D6</accession>
<proteinExistence type="predicted"/>
<organism evidence="1 2">
    <name type="scientific">Ricinus communis</name>
    <name type="common">Castor bean</name>
    <dbReference type="NCBI Taxonomy" id="3988"/>
    <lineage>
        <taxon>Eukaryota</taxon>
        <taxon>Viridiplantae</taxon>
        <taxon>Streptophyta</taxon>
        <taxon>Embryophyta</taxon>
        <taxon>Tracheophyta</taxon>
        <taxon>Spermatophyta</taxon>
        <taxon>Magnoliopsida</taxon>
        <taxon>eudicotyledons</taxon>
        <taxon>Gunneridae</taxon>
        <taxon>Pentapetalae</taxon>
        <taxon>rosids</taxon>
        <taxon>fabids</taxon>
        <taxon>Malpighiales</taxon>
        <taxon>Euphorbiaceae</taxon>
        <taxon>Acalyphoideae</taxon>
        <taxon>Acalypheae</taxon>
        <taxon>Ricinus</taxon>
    </lineage>
</organism>
<evidence type="ECO:0000313" key="2">
    <source>
        <dbReference type="Proteomes" id="UP000008311"/>
    </source>
</evidence>
<protein>
    <submittedName>
        <fullName evidence="1">Uncharacterized protein</fullName>
    </submittedName>
</protein>
<dbReference type="AlphaFoldDB" id="B9T5D6"/>
<gene>
    <name evidence="1" type="ORF">RCOM_0097850</name>
</gene>
<dbReference type="InParanoid" id="B9T5D6"/>
<evidence type="ECO:0000313" key="1">
    <source>
        <dbReference type="EMBL" id="EEF28924.1"/>
    </source>
</evidence>
<dbReference type="Proteomes" id="UP000008311">
    <property type="component" value="Unassembled WGS sequence"/>
</dbReference>